<keyword evidence="3" id="KW-1185">Reference proteome</keyword>
<accession>A0A5C3NG33</accession>
<evidence type="ECO:0000313" key="2">
    <source>
        <dbReference type="EMBL" id="TFK52491.1"/>
    </source>
</evidence>
<dbReference type="AlphaFoldDB" id="A0A5C3NG33"/>
<evidence type="ECO:0000256" key="1">
    <source>
        <dbReference type="SAM" id="MobiDB-lite"/>
    </source>
</evidence>
<organism evidence="2 3">
    <name type="scientific">Heliocybe sulcata</name>
    <dbReference type="NCBI Taxonomy" id="5364"/>
    <lineage>
        <taxon>Eukaryota</taxon>
        <taxon>Fungi</taxon>
        <taxon>Dikarya</taxon>
        <taxon>Basidiomycota</taxon>
        <taxon>Agaricomycotina</taxon>
        <taxon>Agaricomycetes</taxon>
        <taxon>Gloeophyllales</taxon>
        <taxon>Gloeophyllaceae</taxon>
        <taxon>Heliocybe</taxon>
    </lineage>
</organism>
<dbReference type="STRING" id="5364.A0A5C3NG33"/>
<feature type="compositionally biased region" description="Polar residues" evidence="1">
    <location>
        <begin position="267"/>
        <end position="277"/>
    </location>
</feature>
<proteinExistence type="predicted"/>
<dbReference type="Proteomes" id="UP000305948">
    <property type="component" value="Unassembled WGS sequence"/>
</dbReference>
<gene>
    <name evidence="2" type="ORF">OE88DRAFT_1408077</name>
</gene>
<evidence type="ECO:0000313" key="3">
    <source>
        <dbReference type="Proteomes" id="UP000305948"/>
    </source>
</evidence>
<dbReference type="OrthoDB" id="2745718at2759"/>
<name>A0A5C3NG33_9AGAM</name>
<dbReference type="EMBL" id="ML213509">
    <property type="protein sequence ID" value="TFK52491.1"/>
    <property type="molecule type" value="Genomic_DNA"/>
</dbReference>
<reference evidence="2 3" key="1">
    <citation type="journal article" date="2019" name="Nat. Ecol. Evol.">
        <title>Megaphylogeny resolves global patterns of mushroom evolution.</title>
        <authorList>
            <person name="Varga T."/>
            <person name="Krizsan K."/>
            <person name="Foldi C."/>
            <person name="Dima B."/>
            <person name="Sanchez-Garcia M."/>
            <person name="Sanchez-Ramirez S."/>
            <person name="Szollosi G.J."/>
            <person name="Szarkandi J.G."/>
            <person name="Papp V."/>
            <person name="Albert L."/>
            <person name="Andreopoulos W."/>
            <person name="Angelini C."/>
            <person name="Antonin V."/>
            <person name="Barry K.W."/>
            <person name="Bougher N.L."/>
            <person name="Buchanan P."/>
            <person name="Buyck B."/>
            <person name="Bense V."/>
            <person name="Catcheside P."/>
            <person name="Chovatia M."/>
            <person name="Cooper J."/>
            <person name="Damon W."/>
            <person name="Desjardin D."/>
            <person name="Finy P."/>
            <person name="Geml J."/>
            <person name="Haridas S."/>
            <person name="Hughes K."/>
            <person name="Justo A."/>
            <person name="Karasinski D."/>
            <person name="Kautmanova I."/>
            <person name="Kiss B."/>
            <person name="Kocsube S."/>
            <person name="Kotiranta H."/>
            <person name="LaButti K.M."/>
            <person name="Lechner B.E."/>
            <person name="Liimatainen K."/>
            <person name="Lipzen A."/>
            <person name="Lukacs Z."/>
            <person name="Mihaltcheva S."/>
            <person name="Morgado L.N."/>
            <person name="Niskanen T."/>
            <person name="Noordeloos M.E."/>
            <person name="Ohm R.A."/>
            <person name="Ortiz-Santana B."/>
            <person name="Ovrebo C."/>
            <person name="Racz N."/>
            <person name="Riley R."/>
            <person name="Savchenko A."/>
            <person name="Shiryaev A."/>
            <person name="Soop K."/>
            <person name="Spirin V."/>
            <person name="Szebenyi C."/>
            <person name="Tomsovsky M."/>
            <person name="Tulloss R.E."/>
            <person name="Uehling J."/>
            <person name="Grigoriev I.V."/>
            <person name="Vagvolgyi C."/>
            <person name="Papp T."/>
            <person name="Martin F.M."/>
            <person name="Miettinen O."/>
            <person name="Hibbett D.S."/>
            <person name="Nagy L.G."/>
        </authorList>
    </citation>
    <scope>NUCLEOTIDE SEQUENCE [LARGE SCALE GENOMIC DNA]</scope>
    <source>
        <strain evidence="2 3">OMC1185</strain>
    </source>
</reference>
<protein>
    <submittedName>
        <fullName evidence="2">Uncharacterized protein</fullName>
    </submittedName>
</protein>
<feature type="region of interest" description="Disordered" evidence="1">
    <location>
        <begin position="256"/>
        <end position="277"/>
    </location>
</feature>
<sequence>MILLGDFIALPIIHDLRSIHSVILINWTTGESRLVRIIYMSLHLVMAALSQIRPASGLGRSVRTAHICFLSGRRLMTVDDRRPALDLYGCDNDTWDNVQHIAVLDLPHYRHYSISAAILTSSINSDTKCVYPSLRGFSPGFYPAPHRAALVALQLRFMPHAYNLDQDTKNYTIIICVPAMLDIIHQVRGETDVRIPTTIQWETWGASCTRWFGHLAPLHQLRMYGYRVVLPNRILDFNPLDIAIDLAIDEATWSAQSSAPGLGRGRPNSTRSGDASENIVTESSVIPQMNLFYQNISTRLLYRETVLERSLPFADLYPNHGIVGLEVSKTIYLGTFDLNAFAQTDRMRHINALHFLTV</sequence>